<gene>
    <name evidence="1" type="ORF">FBUS_10740</name>
</gene>
<name>A0A8E0VIK1_9TREM</name>
<reference evidence="1" key="1">
    <citation type="submission" date="2019-05" db="EMBL/GenBank/DDBJ databases">
        <title>Annotation for the trematode Fasciolopsis buski.</title>
        <authorList>
            <person name="Choi Y.-J."/>
        </authorList>
    </citation>
    <scope>NUCLEOTIDE SEQUENCE</scope>
    <source>
        <strain evidence="1">HT</strain>
        <tissue evidence="1">Whole worm</tissue>
    </source>
</reference>
<dbReference type="EMBL" id="LUCM01007191">
    <property type="protein sequence ID" value="KAA0190320.1"/>
    <property type="molecule type" value="Genomic_DNA"/>
</dbReference>
<sequence>MGLSAAVRTLFFYGECRSGFNSPLYNLEIHSVQSSIYFVRTKELVFYNLRRNDLPCHQKKVACSYDDTVSSFQLGKQPLFSFLKSYLRNRLYGRCEFCVSNRCVQIDELGYQFDQLLLALSGNSLDQDNRSHHRVECGKRSMCWKLF</sequence>
<dbReference type="Proteomes" id="UP000728185">
    <property type="component" value="Unassembled WGS sequence"/>
</dbReference>
<accession>A0A8E0VIK1</accession>
<keyword evidence="2" id="KW-1185">Reference proteome</keyword>
<evidence type="ECO:0000313" key="2">
    <source>
        <dbReference type="Proteomes" id="UP000728185"/>
    </source>
</evidence>
<dbReference type="AlphaFoldDB" id="A0A8E0VIK1"/>
<organism evidence="1 2">
    <name type="scientific">Fasciolopsis buskii</name>
    <dbReference type="NCBI Taxonomy" id="27845"/>
    <lineage>
        <taxon>Eukaryota</taxon>
        <taxon>Metazoa</taxon>
        <taxon>Spiralia</taxon>
        <taxon>Lophotrochozoa</taxon>
        <taxon>Platyhelminthes</taxon>
        <taxon>Trematoda</taxon>
        <taxon>Digenea</taxon>
        <taxon>Plagiorchiida</taxon>
        <taxon>Echinostomata</taxon>
        <taxon>Echinostomatoidea</taxon>
        <taxon>Fasciolidae</taxon>
        <taxon>Fasciolopsis</taxon>
    </lineage>
</organism>
<protein>
    <submittedName>
        <fullName evidence="1">Uncharacterized protein</fullName>
    </submittedName>
</protein>
<proteinExistence type="predicted"/>
<comment type="caution">
    <text evidence="1">The sequence shown here is derived from an EMBL/GenBank/DDBJ whole genome shotgun (WGS) entry which is preliminary data.</text>
</comment>
<evidence type="ECO:0000313" key="1">
    <source>
        <dbReference type="EMBL" id="KAA0190320.1"/>
    </source>
</evidence>